<name>A0A7W7HL12_9ACTN</name>
<evidence type="ECO:0000313" key="2">
    <source>
        <dbReference type="Proteomes" id="UP000590511"/>
    </source>
</evidence>
<dbReference type="AlphaFoldDB" id="A0A7W7HL12"/>
<proteinExistence type="predicted"/>
<reference evidence="1 2" key="1">
    <citation type="submission" date="2020-08" db="EMBL/GenBank/DDBJ databases">
        <title>Sequencing the genomes of 1000 actinobacteria strains.</title>
        <authorList>
            <person name="Klenk H.-P."/>
        </authorList>
    </citation>
    <scope>NUCLEOTIDE SEQUENCE [LARGE SCALE GENOMIC DNA]</scope>
    <source>
        <strain evidence="1 2">DSM 43150</strain>
    </source>
</reference>
<sequence length="42" mass="4702">MYRLAKGREGGSVEYPVTFLIVPSRGLLGRSVRYDLLPLSYA</sequence>
<dbReference type="EMBL" id="JACHNC010000001">
    <property type="protein sequence ID" value="MBB4752495.1"/>
    <property type="molecule type" value="Genomic_DNA"/>
</dbReference>
<gene>
    <name evidence="1" type="ORF">BJ964_006656</name>
</gene>
<comment type="caution">
    <text evidence="1">The sequence shown here is derived from an EMBL/GenBank/DDBJ whole genome shotgun (WGS) entry which is preliminary data.</text>
</comment>
<evidence type="ECO:0000313" key="1">
    <source>
        <dbReference type="EMBL" id="MBB4752495.1"/>
    </source>
</evidence>
<dbReference type="Proteomes" id="UP000590511">
    <property type="component" value="Unassembled WGS sequence"/>
</dbReference>
<organism evidence="1 2">
    <name type="scientific">Actinoplanes lobatus</name>
    <dbReference type="NCBI Taxonomy" id="113568"/>
    <lineage>
        <taxon>Bacteria</taxon>
        <taxon>Bacillati</taxon>
        <taxon>Actinomycetota</taxon>
        <taxon>Actinomycetes</taxon>
        <taxon>Micromonosporales</taxon>
        <taxon>Micromonosporaceae</taxon>
        <taxon>Actinoplanes</taxon>
    </lineage>
</organism>
<accession>A0A7W7HL12</accession>
<protein>
    <submittedName>
        <fullName evidence="1">Uncharacterized protein</fullName>
    </submittedName>
</protein>